<feature type="domain" description="Carbohydrate kinase PfkB" evidence="4">
    <location>
        <begin position="3"/>
        <end position="209"/>
    </location>
</feature>
<reference evidence="5" key="1">
    <citation type="journal article" date="2022" name="Int. J. Syst. Evol. Microbiol.">
        <title>Prevotella lacticifex sp. nov., isolated from the rumen of cows.</title>
        <authorList>
            <person name="Shinkai T."/>
            <person name="Ikeyama N."/>
            <person name="Kumagai M."/>
            <person name="Ohmori H."/>
            <person name="Sakamoto M."/>
            <person name="Ohkuma M."/>
            <person name="Mitsumori M."/>
        </authorList>
    </citation>
    <scope>NUCLEOTIDE SEQUENCE</scope>
    <source>
        <strain evidence="5">R5076</strain>
    </source>
</reference>
<dbReference type="SUPFAM" id="SSF53613">
    <property type="entry name" value="Ribokinase-like"/>
    <property type="match status" value="1"/>
</dbReference>
<gene>
    <name evidence="5" type="ORF">PRLR5076_24520</name>
</gene>
<accession>A0A9R1CXM5</accession>
<evidence type="ECO:0000256" key="1">
    <source>
        <dbReference type="ARBA" id="ARBA00010688"/>
    </source>
</evidence>
<protein>
    <submittedName>
        <fullName evidence="5">2-dehydro-3-deoxygluconokinase</fullName>
    </submittedName>
</protein>
<comment type="similarity">
    <text evidence="1">Belongs to the carbohydrate kinase PfkB family.</text>
</comment>
<dbReference type="GO" id="GO:0016301">
    <property type="term" value="F:kinase activity"/>
    <property type="evidence" value="ECO:0007669"/>
    <property type="project" value="UniProtKB-KW"/>
</dbReference>
<dbReference type="Proteomes" id="UP000825483">
    <property type="component" value="Unassembled WGS sequence"/>
</dbReference>
<dbReference type="InterPro" id="IPR029056">
    <property type="entry name" value="Ribokinase-like"/>
</dbReference>
<dbReference type="PANTHER" id="PTHR43320">
    <property type="entry name" value="SUGAR KINASE"/>
    <property type="match status" value="1"/>
</dbReference>
<dbReference type="EMBL" id="BPUB01000002">
    <property type="protein sequence ID" value="GJG59601.1"/>
    <property type="molecule type" value="Genomic_DNA"/>
</dbReference>
<keyword evidence="6" id="KW-1185">Reference proteome</keyword>
<proteinExistence type="inferred from homology"/>
<keyword evidence="3" id="KW-0418">Kinase</keyword>
<dbReference type="InterPro" id="IPR052700">
    <property type="entry name" value="Carb_kinase_PfkB-like"/>
</dbReference>
<dbReference type="CDD" id="cd01166">
    <property type="entry name" value="KdgK"/>
    <property type="match status" value="1"/>
</dbReference>
<dbReference type="GeneID" id="72466351"/>
<dbReference type="Pfam" id="PF00294">
    <property type="entry name" value="PfkB"/>
    <property type="match status" value="1"/>
</dbReference>
<dbReference type="RefSeq" id="WP_223928680.1">
    <property type="nucleotide sequence ID" value="NZ_BPTU01000002.1"/>
</dbReference>
<dbReference type="PANTHER" id="PTHR43320:SF2">
    <property type="entry name" value="2-DEHYDRO-3-DEOXYGLUCONOKINASE_2-DEHYDRO-3-DEOXYGALACTONOKINASE"/>
    <property type="match status" value="1"/>
</dbReference>
<dbReference type="InterPro" id="IPR011611">
    <property type="entry name" value="PfkB_dom"/>
</dbReference>
<evidence type="ECO:0000313" key="6">
    <source>
        <dbReference type="Proteomes" id="UP000825483"/>
    </source>
</evidence>
<comment type="caution">
    <text evidence="5">The sequence shown here is derived from an EMBL/GenBank/DDBJ whole genome shotgun (WGS) entry which is preliminary data.</text>
</comment>
<keyword evidence="2" id="KW-0808">Transferase</keyword>
<sequence>MNDKIVTFGEIMLRFSRPNRYRLCQGHAYRENYGGSEANVSVSLATLGDNVEYITRVPDNPVGRNACLRLNEYNVSTDHVVRGGKRLGTYYFEEAAAMRNSSVVYDRSDSAFYSIEPQMVDWENILDGAGIFHTSGISTGVSNSAFWTTYAGIHAARRKHVLVSFDINYRKNLWNYGVRAEDVLPDLCQLADIIFGDQGEYEKISGMPRIPFKATDENYEIDLKAFENYFRKLAVMYPHCKKFVMAARNQISSNHHTLTGFIYADGKLYHTRIYDINPVIDPMGVGDAFIAAYLHAYTHWGDDNQHCLEFSLAASAMKNNVVGDFNLVTEEEINRLMMGDNEDFKVYAELQ</sequence>
<dbReference type="Gene3D" id="3.40.1190.20">
    <property type="match status" value="1"/>
</dbReference>
<organism evidence="5 6">
    <name type="scientific">Prevotella lacticifex</name>
    <dbReference type="NCBI Taxonomy" id="2854755"/>
    <lineage>
        <taxon>Bacteria</taxon>
        <taxon>Pseudomonadati</taxon>
        <taxon>Bacteroidota</taxon>
        <taxon>Bacteroidia</taxon>
        <taxon>Bacteroidales</taxon>
        <taxon>Prevotellaceae</taxon>
        <taxon>Prevotella</taxon>
    </lineage>
</organism>
<evidence type="ECO:0000256" key="3">
    <source>
        <dbReference type="ARBA" id="ARBA00022777"/>
    </source>
</evidence>
<dbReference type="AlphaFoldDB" id="A0A9R1CXM5"/>
<evidence type="ECO:0000259" key="4">
    <source>
        <dbReference type="Pfam" id="PF00294"/>
    </source>
</evidence>
<evidence type="ECO:0000313" key="5">
    <source>
        <dbReference type="EMBL" id="GJG59601.1"/>
    </source>
</evidence>
<name>A0A9R1CXM5_9BACT</name>
<evidence type="ECO:0000256" key="2">
    <source>
        <dbReference type="ARBA" id="ARBA00022679"/>
    </source>
</evidence>